<reference evidence="2" key="1">
    <citation type="journal article" date="2023" name="G3 (Bethesda)">
        <title>Whole genome assembly and annotation of the endangered Caribbean coral Acropora cervicornis.</title>
        <authorList>
            <person name="Selwyn J.D."/>
            <person name="Vollmer S.V."/>
        </authorList>
    </citation>
    <scope>NUCLEOTIDE SEQUENCE</scope>
    <source>
        <strain evidence="2">K2</strain>
    </source>
</reference>
<feature type="region of interest" description="Disordered" evidence="1">
    <location>
        <begin position="1"/>
        <end position="30"/>
    </location>
</feature>
<evidence type="ECO:0000313" key="3">
    <source>
        <dbReference type="Proteomes" id="UP001249851"/>
    </source>
</evidence>
<reference evidence="2" key="2">
    <citation type="journal article" date="2023" name="Science">
        <title>Genomic signatures of disease resistance in endangered staghorn corals.</title>
        <authorList>
            <person name="Vollmer S.V."/>
            <person name="Selwyn J.D."/>
            <person name="Despard B.A."/>
            <person name="Roesel C.L."/>
        </authorList>
    </citation>
    <scope>NUCLEOTIDE SEQUENCE</scope>
    <source>
        <strain evidence="2">K2</strain>
    </source>
</reference>
<dbReference type="EMBL" id="JARQWQ010000089">
    <property type="protein sequence ID" value="KAK2552171.1"/>
    <property type="molecule type" value="Genomic_DNA"/>
</dbReference>
<protein>
    <submittedName>
        <fullName evidence="2">Uncharacterized protein</fullName>
    </submittedName>
</protein>
<gene>
    <name evidence="2" type="ORF">P5673_026681</name>
</gene>
<accession>A0AAD9Q0D7</accession>
<proteinExistence type="predicted"/>
<evidence type="ECO:0000256" key="1">
    <source>
        <dbReference type="SAM" id="MobiDB-lite"/>
    </source>
</evidence>
<evidence type="ECO:0000313" key="2">
    <source>
        <dbReference type="EMBL" id="KAK2552171.1"/>
    </source>
</evidence>
<organism evidence="2 3">
    <name type="scientific">Acropora cervicornis</name>
    <name type="common">Staghorn coral</name>
    <dbReference type="NCBI Taxonomy" id="6130"/>
    <lineage>
        <taxon>Eukaryota</taxon>
        <taxon>Metazoa</taxon>
        <taxon>Cnidaria</taxon>
        <taxon>Anthozoa</taxon>
        <taxon>Hexacorallia</taxon>
        <taxon>Scleractinia</taxon>
        <taxon>Astrocoeniina</taxon>
        <taxon>Acroporidae</taxon>
        <taxon>Acropora</taxon>
    </lineage>
</organism>
<dbReference type="AlphaFoldDB" id="A0AAD9Q0D7"/>
<sequence>MEVSSFKLRKSRDLTTSCSSEETSPEGEVETLVLSGPEVFERKRTVWHERDVEEASLVHHAIGSAAEEAPKIMLSDLPPPSTAFAPPFTMADACSKATWDAMIERDAIGESILTQTVPFKVANLINERPVGRHPRSPKDGSYLCPNYPPLGCSTTRVPSGPYKESINPRLWFE</sequence>
<keyword evidence="3" id="KW-1185">Reference proteome</keyword>
<dbReference type="Proteomes" id="UP001249851">
    <property type="component" value="Unassembled WGS sequence"/>
</dbReference>
<name>A0AAD9Q0D7_ACRCE</name>
<comment type="caution">
    <text evidence="2">The sequence shown here is derived from an EMBL/GenBank/DDBJ whole genome shotgun (WGS) entry which is preliminary data.</text>
</comment>